<evidence type="ECO:0000256" key="3">
    <source>
        <dbReference type="ARBA" id="ARBA00022763"/>
    </source>
</evidence>
<feature type="compositionally biased region" description="Low complexity" evidence="8">
    <location>
        <begin position="413"/>
        <end position="423"/>
    </location>
</feature>
<comment type="subcellular location">
    <subcellularLocation>
        <location evidence="1 7">Nucleus</location>
    </subcellularLocation>
</comment>
<comment type="function">
    <text evidence="7">Plays an important role in the control of DNA replication and the maintenance of replication fork stability.</text>
</comment>
<proteinExistence type="inferred from homology"/>
<dbReference type="GO" id="GO:0000076">
    <property type="term" value="P:DNA replication checkpoint signaling"/>
    <property type="evidence" value="ECO:0007669"/>
    <property type="project" value="UniProtKB-UniRule"/>
</dbReference>
<reference evidence="10" key="1">
    <citation type="submission" date="2023-06" db="EMBL/GenBank/DDBJ databases">
        <title>Genome-scale phylogeny and comparative genomics of the fungal order Sordariales.</title>
        <authorList>
            <consortium name="Lawrence Berkeley National Laboratory"/>
            <person name="Hensen N."/>
            <person name="Bonometti L."/>
            <person name="Westerberg I."/>
            <person name="Brannstrom I.O."/>
            <person name="Guillou S."/>
            <person name="Cros-Aarteil S."/>
            <person name="Calhoun S."/>
            <person name="Haridas S."/>
            <person name="Kuo A."/>
            <person name="Mondo S."/>
            <person name="Pangilinan J."/>
            <person name="Riley R."/>
            <person name="LaButti K."/>
            <person name="Andreopoulos B."/>
            <person name="Lipzen A."/>
            <person name="Chen C."/>
            <person name="Yanf M."/>
            <person name="Daum C."/>
            <person name="Ng V."/>
            <person name="Clum A."/>
            <person name="Steindorff A."/>
            <person name="Ohm R."/>
            <person name="Martin F."/>
            <person name="Silar P."/>
            <person name="Natvig D."/>
            <person name="Lalanne C."/>
            <person name="Gautier V."/>
            <person name="Ament-velasquez S.L."/>
            <person name="Kruys A."/>
            <person name="Hutchinson M.I."/>
            <person name="Powell A.J."/>
            <person name="Barry K."/>
            <person name="Miller A.N."/>
            <person name="Grigoriev I.V."/>
            <person name="Debuchy R."/>
            <person name="Gladieux P."/>
            <person name="Thoren M.H."/>
            <person name="Johannesson H."/>
        </authorList>
    </citation>
    <scope>NUCLEOTIDE SEQUENCE</scope>
    <source>
        <strain evidence="10">SMH3187-1</strain>
    </source>
</reference>
<dbReference type="GO" id="GO:0043111">
    <property type="term" value="P:replication fork arrest"/>
    <property type="evidence" value="ECO:0007669"/>
    <property type="project" value="TreeGrafter"/>
</dbReference>
<evidence type="ECO:0000259" key="9">
    <source>
        <dbReference type="Pfam" id="PF07962"/>
    </source>
</evidence>
<dbReference type="InterPro" id="IPR012923">
    <property type="entry name" value="Csm3"/>
</dbReference>
<organism evidence="10 11">
    <name type="scientific">Schizothecium vesticola</name>
    <dbReference type="NCBI Taxonomy" id="314040"/>
    <lineage>
        <taxon>Eukaryota</taxon>
        <taxon>Fungi</taxon>
        <taxon>Dikarya</taxon>
        <taxon>Ascomycota</taxon>
        <taxon>Pezizomycotina</taxon>
        <taxon>Sordariomycetes</taxon>
        <taxon>Sordariomycetidae</taxon>
        <taxon>Sordariales</taxon>
        <taxon>Schizotheciaceae</taxon>
        <taxon>Schizothecium</taxon>
    </lineage>
</organism>
<protein>
    <recommendedName>
        <fullName evidence="7">Chromosome segregation in meiosis protein</fullName>
    </recommendedName>
</protein>
<keyword evidence="5 7" id="KW-0539">Nucleus</keyword>
<dbReference type="GO" id="GO:0031297">
    <property type="term" value="P:replication fork processing"/>
    <property type="evidence" value="ECO:0007669"/>
    <property type="project" value="UniProtKB-UniRule"/>
</dbReference>
<keyword evidence="3 7" id="KW-0227">DNA damage</keyword>
<dbReference type="Pfam" id="PF07962">
    <property type="entry name" value="Swi3"/>
    <property type="match status" value="1"/>
</dbReference>
<feature type="compositionally biased region" description="Low complexity" evidence="8">
    <location>
        <begin position="377"/>
        <end position="386"/>
    </location>
</feature>
<dbReference type="Proteomes" id="UP001172155">
    <property type="component" value="Unassembled WGS sequence"/>
</dbReference>
<evidence type="ECO:0000256" key="1">
    <source>
        <dbReference type="ARBA" id="ARBA00004123"/>
    </source>
</evidence>
<evidence type="ECO:0000256" key="6">
    <source>
        <dbReference type="ARBA" id="ARBA00023306"/>
    </source>
</evidence>
<feature type="compositionally biased region" description="Basic and acidic residues" evidence="8">
    <location>
        <begin position="41"/>
        <end position="56"/>
    </location>
</feature>
<comment type="caution">
    <text evidence="10">The sequence shown here is derived from an EMBL/GenBank/DDBJ whole genome shotgun (WGS) entry which is preliminary data.</text>
</comment>
<dbReference type="EMBL" id="JAUKUD010000003">
    <property type="protein sequence ID" value="KAK0749093.1"/>
    <property type="molecule type" value="Genomic_DNA"/>
</dbReference>
<name>A0AA40F0U7_9PEZI</name>
<dbReference type="InterPro" id="IPR040038">
    <property type="entry name" value="TIPIN/Csm3/Swi3"/>
</dbReference>
<dbReference type="GO" id="GO:0031298">
    <property type="term" value="C:replication fork protection complex"/>
    <property type="evidence" value="ECO:0007669"/>
    <property type="project" value="TreeGrafter"/>
</dbReference>
<dbReference type="PANTHER" id="PTHR13220:SF11">
    <property type="entry name" value="TIMELESS-INTERACTING PROTEIN"/>
    <property type="match status" value="1"/>
</dbReference>
<feature type="region of interest" description="Disordered" evidence="8">
    <location>
        <begin position="331"/>
        <end position="362"/>
    </location>
</feature>
<feature type="compositionally biased region" description="Basic and acidic residues" evidence="8">
    <location>
        <begin position="169"/>
        <end position="181"/>
    </location>
</feature>
<feature type="region of interest" description="Disordered" evidence="8">
    <location>
        <begin position="29"/>
        <end position="69"/>
    </location>
</feature>
<evidence type="ECO:0000256" key="4">
    <source>
        <dbReference type="ARBA" id="ARBA00022880"/>
    </source>
</evidence>
<gene>
    <name evidence="10" type="ORF">B0T18DRAFT_445027</name>
</gene>
<keyword evidence="6 7" id="KW-0131">Cell cycle</keyword>
<accession>A0AA40F0U7</accession>
<comment type="similarity">
    <text evidence="2 7">Belongs to the CSM3 family.</text>
</comment>
<evidence type="ECO:0000256" key="2">
    <source>
        <dbReference type="ARBA" id="ARBA00006075"/>
    </source>
</evidence>
<evidence type="ECO:0000313" key="11">
    <source>
        <dbReference type="Proteomes" id="UP001172155"/>
    </source>
</evidence>
<sequence length="453" mass="48475">MPATTESNSATDRVATTASFVDDYLADWDDDPFRSPSPEPGAKKKDDNSKKRKEPDTLGIDEQIDLKKPRAPRVKLDEARLLSENGIPKLRKMARKVRLKGKGHEFSDAARLLSFYQEWLDDLFPKATFLDALAMVEKTGHKTVIKTERMKWIDEGKPKSSIEDDDDLFGDREPSAPKEPTRVAPIFEKSGAGRATTPGNDDLFGDDIYGATPRASTTGPSRQVEDVPDEDDLDALMAEAEGSSGPATSIPAFGSIFGGGLAKRPLNPTNEPDDEDMEALLAEAEAQCAPPKPVSVFGNGKAKPATRATGFEGDDEDDMDALMAMADAEAQPVPAKPKAMLVNGKPKSTPRTTGFEDGDDDDMDALTAMAEAEKTVAAKAAAKPTASHPASNGAATKEPTKPVTQDGGDDLDALIAEAEMEAAPPKPSTKKDGPPGENFDAEEEAMAEMEGLW</sequence>
<evidence type="ECO:0000256" key="5">
    <source>
        <dbReference type="ARBA" id="ARBA00023242"/>
    </source>
</evidence>
<keyword evidence="11" id="KW-1185">Reference proteome</keyword>
<feature type="region of interest" description="Disordered" evidence="8">
    <location>
        <begin position="375"/>
        <end position="453"/>
    </location>
</feature>
<evidence type="ECO:0000313" key="10">
    <source>
        <dbReference type="EMBL" id="KAK0749093.1"/>
    </source>
</evidence>
<keyword evidence="4" id="KW-0236">DNA replication inhibitor</keyword>
<dbReference type="AlphaFoldDB" id="A0AA40F0U7"/>
<dbReference type="GO" id="GO:0003677">
    <property type="term" value="F:DNA binding"/>
    <property type="evidence" value="ECO:0007669"/>
    <property type="project" value="TreeGrafter"/>
</dbReference>
<evidence type="ECO:0000256" key="8">
    <source>
        <dbReference type="SAM" id="MobiDB-lite"/>
    </source>
</evidence>
<dbReference type="PANTHER" id="PTHR13220">
    <property type="entry name" value="TIMELESS INTERACTING-RELATED"/>
    <property type="match status" value="1"/>
</dbReference>
<feature type="region of interest" description="Disordered" evidence="8">
    <location>
        <begin position="290"/>
        <end position="316"/>
    </location>
</feature>
<feature type="region of interest" description="Disordered" evidence="8">
    <location>
        <begin position="156"/>
        <end position="251"/>
    </location>
</feature>
<dbReference type="GO" id="GO:0006974">
    <property type="term" value="P:DNA damage response"/>
    <property type="evidence" value="ECO:0007669"/>
    <property type="project" value="UniProtKB-KW"/>
</dbReference>
<feature type="domain" description="Chromosome segregation in meiosis protein 3" evidence="9">
    <location>
        <begin position="75"/>
        <end position="156"/>
    </location>
</feature>
<evidence type="ECO:0000256" key="7">
    <source>
        <dbReference type="RuleBase" id="RU366049"/>
    </source>
</evidence>